<reference evidence="2" key="1">
    <citation type="journal article" date="2012" name="PLoS Genet.">
        <title>Comparative Genomics of Plant-Associated Pseudomonas spp.: Insights into Diversity and Inheritance of Traits Involved in Multitrophic Interactions.</title>
        <authorList>
            <person name="Loper J.E."/>
            <person name="Hassan K.A."/>
            <person name="Mavrodi D.V."/>
            <person name="Davis E.W.II."/>
            <person name="Lim C.K."/>
            <person name="Shaffer B.T."/>
            <person name="Elbourne L.D."/>
            <person name="Stockwell V.O."/>
            <person name="Hartney S.L."/>
            <person name="Breakwell K."/>
            <person name="Henkels M.D."/>
            <person name="Tetu S.G."/>
            <person name="Rangel L.I."/>
            <person name="Kidarsa T.A."/>
            <person name="Wilson N.L."/>
            <person name="van de Mortel J.E."/>
            <person name="Song C."/>
            <person name="Blumhagen R."/>
            <person name="Radune D."/>
            <person name="Hostetler J.B."/>
            <person name="Brinkac L.M."/>
            <person name="Durkin A.S."/>
            <person name="Kluepfel D.A."/>
            <person name="Wechter W.P."/>
            <person name="Anderson A.J."/>
            <person name="Kim Y.C."/>
            <person name="Pierson L.S.III."/>
            <person name="Pierson E.A."/>
            <person name="Lindow S.E."/>
            <person name="Kobayashi D.Y."/>
            <person name="Raaijmakers J.M."/>
            <person name="Weller D.M."/>
            <person name="Thomashow L.S."/>
            <person name="Allen A.E."/>
            <person name="Paulsen I.T."/>
        </authorList>
    </citation>
    <scope>NUCLEOTIDE SEQUENCE [LARGE SCALE GENOMIC DNA]</scope>
    <source>
        <strain evidence="2">SS101</strain>
    </source>
</reference>
<organism evidence="2">
    <name type="scientific">Pseudomonas lactis</name>
    <dbReference type="NCBI Taxonomy" id="1615674"/>
    <lineage>
        <taxon>Bacteria</taxon>
        <taxon>Pseudomonadati</taxon>
        <taxon>Pseudomonadota</taxon>
        <taxon>Gammaproteobacteria</taxon>
        <taxon>Pseudomonadales</taxon>
        <taxon>Pseudomonadaceae</taxon>
        <taxon>Pseudomonas</taxon>
    </lineage>
</organism>
<sequence length="89" mass="9982">MQFLIDSGKKLMTTDPLCLVFVPALAAVLQAAQDKKGQPLTEIEVCEIRDRSTCIALPFSAALALEEDRGYPDIVAEDCWNQWQRLRSQ</sequence>
<dbReference type="AlphaFoldDB" id="I4KBI2"/>
<keyword evidence="1" id="KW-0732">Signal</keyword>
<accession>I4KBI2</accession>
<evidence type="ECO:0000313" key="2">
    <source>
        <dbReference type="EMBL" id="EIK62072.1"/>
    </source>
</evidence>
<proteinExistence type="predicted"/>
<dbReference type="Proteomes" id="UP000003213">
    <property type="component" value="Chromosome"/>
</dbReference>
<comment type="caution">
    <text evidence="2">The sequence shown here is derived from an EMBL/GenBank/DDBJ whole genome shotgun (WGS) entry which is preliminary data.</text>
</comment>
<feature type="chain" id="PRO_5003691896" evidence="1">
    <location>
        <begin position="27"/>
        <end position="89"/>
    </location>
</feature>
<dbReference type="EMBL" id="AHPN01000001">
    <property type="protein sequence ID" value="EIK62072.1"/>
    <property type="molecule type" value="Genomic_DNA"/>
</dbReference>
<name>I4KBI2_9PSED</name>
<evidence type="ECO:0000256" key="1">
    <source>
        <dbReference type="SAM" id="SignalP"/>
    </source>
</evidence>
<feature type="signal peptide" evidence="1">
    <location>
        <begin position="1"/>
        <end position="26"/>
    </location>
</feature>
<gene>
    <name evidence="2" type="ORF">PflSS101_2765</name>
</gene>
<protein>
    <submittedName>
        <fullName evidence="2">Uncharacterized protein</fullName>
    </submittedName>
</protein>
<dbReference type="HOGENOM" id="CLU_182178_0_0_6"/>